<dbReference type="PANTHER" id="PTHR24320:SF283">
    <property type="entry name" value="RETINOL DEHYDROGENASE 11"/>
    <property type="match status" value="1"/>
</dbReference>
<comment type="caution">
    <text evidence="4">The sequence shown here is derived from an EMBL/GenBank/DDBJ whole genome shotgun (WGS) entry which is preliminary data.</text>
</comment>
<protein>
    <submittedName>
        <fullName evidence="4">Short-chain dehydrogenase/reductase family protein</fullName>
    </submittedName>
</protein>
<keyword evidence="5" id="KW-1185">Reference proteome</keyword>
<dbReference type="Gene3D" id="3.40.50.720">
    <property type="entry name" value="NAD(P)-binding Rossmann-like Domain"/>
    <property type="match status" value="1"/>
</dbReference>
<comment type="similarity">
    <text evidence="1">Belongs to the short-chain dehydrogenases/reductases (SDR) family.</text>
</comment>
<dbReference type="PANTHER" id="PTHR24320">
    <property type="entry name" value="RETINOL DEHYDROGENASE"/>
    <property type="match status" value="1"/>
</dbReference>
<dbReference type="Proteomes" id="UP001362999">
    <property type="component" value="Unassembled WGS sequence"/>
</dbReference>
<gene>
    <name evidence="4" type="ORF">R3P38DRAFT_3207426</name>
</gene>
<accession>A0AAW0AKE1</accession>
<dbReference type="SUPFAM" id="SSF51735">
    <property type="entry name" value="NAD(P)-binding Rossmann-fold domains"/>
    <property type="match status" value="1"/>
</dbReference>
<evidence type="ECO:0000313" key="4">
    <source>
        <dbReference type="EMBL" id="KAK7013299.1"/>
    </source>
</evidence>
<dbReference type="InterPro" id="IPR036291">
    <property type="entry name" value="NAD(P)-bd_dom_sf"/>
</dbReference>
<organism evidence="4 5">
    <name type="scientific">Favolaschia claudopus</name>
    <dbReference type="NCBI Taxonomy" id="2862362"/>
    <lineage>
        <taxon>Eukaryota</taxon>
        <taxon>Fungi</taxon>
        <taxon>Dikarya</taxon>
        <taxon>Basidiomycota</taxon>
        <taxon>Agaricomycotina</taxon>
        <taxon>Agaricomycetes</taxon>
        <taxon>Agaricomycetidae</taxon>
        <taxon>Agaricales</taxon>
        <taxon>Marasmiineae</taxon>
        <taxon>Mycenaceae</taxon>
        <taxon>Favolaschia</taxon>
    </lineage>
</organism>
<evidence type="ECO:0000256" key="1">
    <source>
        <dbReference type="ARBA" id="ARBA00006484"/>
    </source>
</evidence>
<feature type="chain" id="PRO_5044012912" evidence="3">
    <location>
        <begin position="22"/>
        <end position="193"/>
    </location>
</feature>
<sequence length="193" mass="20777">MATDHIGPFLLTKLLAPKLLAASTSTPRVVWVSSGAHAVFGEKGVNFETMGKPDREKYVTLEAYSQAKSANVLMGSEIGRRSGGRVLGFSLHPGVIHTNMNQHPDARDDMVAVGVLRADGTPNTDNFQWKTQAQGASTTVAAAFDPRLDDVPGAYLNDCVVANEQVAPHSASLDNAKRLWDVTEQIVGEKFVF</sequence>
<evidence type="ECO:0000313" key="5">
    <source>
        <dbReference type="Proteomes" id="UP001362999"/>
    </source>
</evidence>
<dbReference type="AlphaFoldDB" id="A0AAW0AKE1"/>
<keyword evidence="3" id="KW-0732">Signal</keyword>
<reference evidence="4 5" key="1">
    <citation type="journal article" date="2024" name="J Genomics">
        <title>Draft genome sequencing and assembly of Favolaschia claudopus CIRM-BRFM 2984 isolated from oak limbs.</title>
        <authorList>
            <person name="Navarro D."/>
            <person name="Drula E."/>
            <person name="Chaduli D."/>
            <person name="Cazenave R."/>
            <person name="Ahrendt S."/>
            <person name="Wang J."/>
            <person name="Lipzen A."/>
            <person name="Daum C."/>
            <person name="Barry K."/>
            <person name="Grigoriev I.V."/>
            <person name="Favel A."/>
            <person name="Rosso M.N."/>
            <person name="Martin F."/>
        </authorList>
    </citation>
    <scope>NUCLEOTIDE SEQUENCE [LARGE SCALE GENOMIC DNA]</scope>
    <source>
        <strain evidence="4 5">CIRM-BRFM 2984</strain>
    </source>
</reference>
<name>A0AAW0AKE1_9AGAR</name>
<evidence type="ECO:0000256" key="3">
    <source>
        <dbReference type="SAM" id="SignalP"/>
    </source>
</evidence>
<keyword evidence="2" id="KW-0560">Oxidoreductase</keyword>
<feature type="signal peptide" evidence="3">
    <location>
        <begin position="1"/>
        <end position="21"/>
    </location>
</feature>
<proteinExistence type="inferred from homology"/>
<evidence type="ECO:0000256" key="2">
    <source>
        <dbReference type="ARBA" id="ARBA00023002"/>
    </source>
</evidence>
<dbReference type="GO" id="GO:0016491">
    <property type="term" value="F:oxidoreductase activity"/>
    <property type="evidence" value="ECO:0007669"/>
    <property type="project" value="UniProtKB-KW"/>
</dbReference>
<dbReference type="EMBL" id="JAWWNJ010000060">
    <property type="protein sequence ID" value="KAK7013299.1"/>
    <property type="molecule type" value="Genomic_DNA"/>
</dbReference>